<feature type="chain" id="PRO_5014785097" description="DUF2946 domain-containing protein" evidence="1">
    <location>
        <begin position="25"/>
        <end position="117"/>
    </location>
</feature>
<evidence type="ECO:0000313" key="2">
    <source>
        <dbReference type="EMBL" id="AUM75360.1"/>
    </source>
</evidence>
<evidence type="ECO:0008006" key="4">
    <source>
        <dbReference type="Google" id="ProtNLM"/>
    </source>
</evidence>
<organism evidence="2 3">
    <name type="scientific">Paracoccus jeotgali</name>
    <dbReference type="NCBI Taxonomy" id="2065379"/>
    <lineage>
        <taxon>Bacteria</taxon>
        <taxon>Pseudomonadati</taxon>
        <taxon>Pseudomonadota</taxon>
        <taxon>Alphaproteobacteria</taxon>
        <taxon>Rhodobacterales</taxon>
        <taxon>Paracoccaceae</taxon>
        <taxon>Paracoccus</taxon>
    </lineage>
</organism>
<gene>
    <name evidence="2" type="ORF">CYR75_14590</name>
</gene>
<dbReference type="OrthoDB" id="7863585at2"/>
<dbReference type="AlphaFoldDB" id="A0A2K9MIB1"/>
<evidence type="ECO:0000313" key="3">
    <source>
        <dbReference type="Proteomes" id="UP000234882"/>
    </source>
</evidence>
<dbReference type="RefSeq" id="WP_101500702.1">
    <property type="nucleotide sequence ID" value="NZ_CP025583.1"/>
</dbReference>
<protein>
    <recommendedName>
        <fullName evidence="4">DUF2946 domain-containing protein</fullName>
    </recommendedName>
</protein>
<accession>A0A2K9MIB1</accession>
<name>A0A2K9MIB1_9RHOB</name>
<evidence type="ECO:0000256" key="1">
    <source>
        <dbReference type="SAM" id="SignalP"/>
    </source>
</evidence>
<reference evidence="3" key="1">
    <citation type="submission" date="2017-12" db="EMBL/GenBank/DDBJ databases">
        <title>Genomic analysis of Paracoccus sp. CBA4604.</title>
        <authorList>
            <person name="Roh S.W."/>
            <person name="Kim J.Y."/>
            <person name="Kim J.S."/>
        </authorList>
    </citation>
    <scope>NUCLEOTIDE SEQUENCE [LARGE SCALE GENOMIC DNA]</scope>
    <source>
        <strain evidence="3">CBA4604</strain>
    </source>
</reference>
<sequence length="117" mass="11903">MESLRRVLMIVTALCLALAVPAGAAMAGTQLVTICGDAGAQTIRVDQNGTPVSDDACEQGHCAACLVHAAPPPTAQRAAARPTATALPRPVAPVQILHSATPRHCPARGPPSPQDTI</sequence>
<feature type="signal peptide" evidence="1">
    <location>
        <begin position="1"/>
        <end position="24"/>
    </location>
</feature>
<proteinExistence type="predicted"/>
<keyword evidence="3" id="KW-1185">Reference proteome</keyword>
<dbReference type="KEGG" id="paru:CYR75_14590"/>
<dbReference type="Proteomes" id="UP000234882">
    <property type="component" value="Chromosome"/>
</dbReference>
<dbReference type="EMBL" id="CP025583">
    <property type="protein sequence ID" value="AUM75360.1"/>
    <property type="molecule type" value="Genomic_DNA"/>
</dbReference>
<keyword evidence="1" id="KW-0732">Signal</keyword>